<evidence type="ECO:0000313" key="2">
    <source>
        <dbReference type="EMBL" id="BBI60133.1"/>
    </source>
</evidence>
<dbReference type="Proteomes" id="UP000320231">
    <property type="component" value="Chromosome"/>
</dbReference>
<proteinExistence type="predicted"/>
<feature type="coiled-coil region" evidence="1">
    <location>
        <begin position="12"/>
        <end position="39"/>
    </location>
</feature>
<organism evidence="2 3">
    <name type="scientific">Vreelandella sulfidaeris</name>
    <dbReference type="NCBI Taxonomy" id="115553"/>
    <lineage>
        <taxon>Bacteria</taxon>
        <taxon>Pseudomonadati</taxon>
        <taxon>Pseudomonadota</taxon>
        <taxon>Gammaproteobacteria</taxon>
        <taxon>Oceanospirillales</taxon>
        <taxon>Halomonadaceae</taxon>
        <taxon>Vreelandella</taxon>
    </lineage>
</organism>
<name>A0A455U4J4_9GAMM</name>
<dbReference type="KEGG" id="hsr:HSBAA_14390"/>
<keyword evidence="1" id="KW-0175">Coiled coil</keyword>
<dbReference type="AlphaFoldDB" id="A0A455U4J4"/>
<reference evidence="2 3" key="1">
    <citation type="journal article" date="2019" name="Microbiol. Resour. Announc.">
        <title>Complete Genome Sequence of Halomonas sulfidaeris Strain Esulfide1 Isolated from a Metal Sulfide Rock at a Depth of 2,200 Meters, Obtained Using Nanopore Sequencing.</title>
        <authorList>
            <person name="Saito M."/>
            <person name="Nishigata A."/>
            <person name="Galipon J."/>
            <person name="Arakawa K."/>
        </authorList>
    </citation>
    <scope>NUCLEOTIDE SEQUENCE [LARGE SCALE GENOMIC DNA]</scope>
    <source>
        <strain evidence="2 3">ATCC BAA-803</strain>
    </source>
</reference>
<evidence type="ECO:0000313" key="3">
    <source>
        <dbReference type="Proteomes" id="UP000320231"/>
    </source>
</evidence>
<protein>
    <submittedName>
        <fullName evidence="2">Uncharacterized protein</fullName>
    </submittedName>
</protein>
<gene>
    <name evidence="2" type="ORF">HSBAA_14390</name>
</gene>
<evidence type="ECO:0000256" key="1">
    <source>
        <dbReference type="SAM" id="Coils"/>
    </source>
</evidence>
<accession>A0A455U4J4</accession>
<dbReference type="EMBL" id="AP019514">
    <property type="protein sequence ID" value="BBI60133.1"/>
    <property type="molecule type" value="Genomic_DNA"/>
</dbReference>
<sequence>MERTTQTMLVSANKLRHARQELREENSEIQESAVALCDQLHEMIDLSDGILKRLRRNQPDDESFKSTLPILITTFPGLPNSNC</sequence>